<dbReference type="Gene3D" id="3.40.109.10">
    <property type="entry name" value="NADH Oxidase"/>
    <property type="match status" value="1"/>
</dbReference>
<accession>A0A5N5UZ94</accession>
<dbReference type="GO" id="GO:0016491">
    <property type="term" value="F:oxidoreductase activity"/>
    <property type="evidence" value="ECO:0007669"/>
    <property type="project" value="UniProtKB-KW"/>
</dbReference>
<dbReference type="PANTHER" id="PTHR23026">
    <property type="entry name" value="NADPH NITROREDUCTASE"/>
    <property type="match status" value="1"/>
</dbReference>
<keyword evidence="3" id="KW-0560">Oxidoreductase</keyword>
<dbReference type="RefSeq" id="WP_061482378.1">
    <property type="nucleotide sequence ID" value="NZ_ANBO01000018.1"/>
</dbReference>
<dbReference type="InterPro" id="IPR000415">
    <property type="entry name" value="Nitroreductase-like"/>
</dbReference>
<dbReference type="CDD" id="cd02136">
    <property type="entry name" value="PnbA_NfnB-like"/>
    <property type="match status" value="1"/>
</dbReference>
<dbReference type="InterPro" id="IPR029479">
    <property type="entry name" value="Nitroreductase"/>
</dbReference>
<evidence type="ECO:0000256" key="2">
    <source>
        <dbReference type="ARBA" id="ARBA00022643"/>
    </source>
</evidence>
<keyword evidence="2" id="KW-0288">FMN</keyword>
<sequence>MTSAPELSQSEFATLKDLMTRRRSCRAFKPDPVPREVIDAILEAAQSTASWCNSQPWRVVVTSGAGTERLRAALYEASAGAPEATDIPWPREYRSEYKQRRRESGFQLYSALGIDRSDKERRHAQMRENFRFFGAPHVAIVHADEALGPYGAVDCGGYVANFLLAADALGVGTVAQAAVTLYPSVLRRELGIGEDRTLVCGISFGYPDLDHPANSFRTSRAPLSEVVDWVDT</sequence>
<dbReference type="InterPro" id="IPR050627">
    <property type="entry name" value="Nitroreductase/BluB"/>
</dbReference>
<dbReference type="SUPFAM" id="SSF55469">
    <property type="entry name" value="FMN-dependent nitroreductase-like"/>
    <property type="match status" value="1"/>
</dbReference>
<dbReference type="PANTHER" id="PTHR23026:SF90">
    <property type="entry name" value="IODOTYROSINE DEIODINASE 1"/>
    <property type="match status" value="1"/>
</dbReference>
<keyword evidence="6" id="KW-1185">Reference proteome</keyword>
<dbReference type="EMBL" id="ANBP01000020">
    <property type="protein sequence ID" value="KAB7754962.1"/>
    <property type="molecule type" value="Genomic_DNA"/>
</dbReference>
<evidence type="ECO:0000256" key="1">
    <source>
        <dbReference type="ARBA" id="ARBA00022630"/>
    </source>
</evidence>
<evidence type="ECO:0000313" key="6">
    <source>
        <dbReference type="Proteomes" id="UP000325690"/>
    </source>
</evidence>
<comment type="caution">
    <text evidence="5">The sequence shown here is derived from an EMBL/GenBank/DDBJ whole genome shotgun (WGS) entry which is preliminary data.</text>
</comment>
<gene>
    <name evidence="5" type="ORF">MPHL21000_14300</name>
</gene>
<reference evidence="5 6" key="1">
    <citation type="submission" date="2012-10" db="EMBL/GenBank/DDBJ databases">
        <title>The draft sequence of the Mycobacterium pheli genome.</title>
        <authorList>
            <person name="Pettersson B.M.F."/>
            <person name="Das S."/>
            <person name="Dasgupta S."/>
            <person name="Bhattacharya A."/>
            <person name="Kirsebom L.A."/>
        </authorList>
    </citation>
    <scope>NUCLEOTIDE SEQUENCE [LARGE SCALE GENOMIC DNA]</scope>
    <source>
        <strain evidence="5 6">CCUG 21000</strain>
    </source>
</reference>
<dbReference type="Pfam" id="PF00881">
    <property type="entry name" value="Nitroreductase"/>
    <property type="match status" value="1"/>
</dbReference>
<proteinExistence type="predicted"/>
<feature type="domain" description="Nitroreductase" evidence="4">
    <location>
        <begin position="20"/>
        <end position="206"/>
    </location>
</feature>
<evidence type="ECO:0000259" key="4">
    <source>
        <dbReference type="Pfam" id="PF00881"/>
    </source>
</evidence>
<name>A0A5N5UZ94_MYCPH</name>
<protein>
    <submittedName>
        <fullName evidence="5">Nitroreductase</fullName>
    </submittedName>
</protein>
<keyword evidence="1" id="KW-0285">Flavoprotein</keyword>
<dbReference type="Proteomes" id="UP000325690">
    <property type="component" value="Unassembled WGS sequence"/>
</dbReference>
<evidence type="ECO:0000313" key="5">
    <source>
        <dbReference type="EMBL" id="KAB7754962.1"/>
    </source>
</evidence>
<evidence type="ECO:0000256" key="3">
    <source>
        <dbReference type="ARBA" id="ARBA00023002"/>
    </source>
</evidence>
<organism evidence="5 6">
    <name type="scientific">Mycolicibacterium phlei DSM 43239 = CCUG 21000</name>
    <dbReference type="NCBI Taxonomy" id="1226750"/>
    <lineage>
        <taxon>Bacteria</taxon>
        <taxon>Bacillati</taxon>
        <taxon>Actinomycetota</taxon>
        <taxon>Actinomycetes</taxon>
        <taxon>Mycobacteriales</taxon>
        <taxon>Mycobacteriaceae</taxon>
        <taxon>Mycolicibacterium</taxon>
    </lineage>
</organism>
<dbReference type="GeneID" id="74302586"/>
<dbReference type="AlphaFoldDB" id="A0A5N5UZ94"/>